<dbReference type="STRING" id="202952.GCA_000747725_02741"/>
<evidence type="ECO:0000256" key="10">
    <source>
        <dbReference type="ARBA" id="ARBA00023136"/>
    </source>
</evidence>
<keyword evidence="5 11" id="KW-0547">Nucleotide-binding</keyword>
<dbReference type="GO" id="GO:0008556">
    <property type="term" value="F:P-type potassium transmembrane transporter activity"/>
    <property type="evidence" value="ECO:0007669"/>
    <property type="project" value="InterPro"/>
</dbReference>
<comment type="similarity">
    <text evidence="11">Belongs to the KdpC family.</text>
</comment>
<evidence type="ECO:0000256" key="8">
    <source>
        <dbReference type="ARBA" id="ARBA00022989"/>
    </source>
</evidence>
<dbReference type="PANTHER" id="PTHR30042:SF2">
    <property type="entry name" value="POTASSIUM-TRANSPORTING ATPASE KDPC SUBUNIT"/>
    <property type="match status" value="1"/>
</dbReference>
<keyword evidence="8 11" id="KW-1133">Transmembrane helix</keyword>
<dbReference type="NCBIfam" id="NF001454">
    <property type="entry name" value="PRK00315.1"/>
    <property type="match status" value="1"/>
</dbReference>
<keyword evidence="6 11" id="KW-0067">ATP-binding</keyword>
<evidence type="ECO:0000256" key="11">
    <source>
        <dbReference type="HAMAP-Rule" id="MF_00276"/>
    </source>
</evidence>
<reference evidence="12 13" key="1">
    <citation type="submission" date="2013-02" db="EMBL/GenBank/DDBJ databases">
        <title>The Genome Sequence of Acinetobacter gerneri CIP 107464.</title>
        <authorList>
            <consortium name="The Broad Institute Genome Sequencing Platform"/>
            <consortium name="The Broad Institute Genome Sequencing Center for Infectious Disease"/>
            <person name="Cerqueira G."/>
            <person name="Feldgarden M."/>
            <person name="Courvalin P."/>
            <person name="Perichon B."/>
            <person name="Grillot-Courvalin C."/>
            <person name="Clermont D."/>
            <person name="Rocha E."/>
            <person name="Yoon E.-J."/>
            <person name="Nemec A."/>
            <person name="Walker B."/>
            <person name="Young S.K."/>
            <person name="Zeng Q."/>
            <person name="Gargeya S."/>
            <person name="Fitzgerald M."/>
            <person name="Haas B."/>
            <person name="Abouelleil A."/>
            <person name="Alvarado L."/>
            <person name="Arachchi H.M."/>
            <person name="Berlin A.M."/>
            <person name="Chapman S.B."/>
            <person name="Dewar J."/>
            <person name="Goldberg J."/>
            <person name="Griggs A."/>
            <person name="Gujja S."/>
            <person name="Hansen M."/>
            <person name="Howarth C."/>
            <person name="Imamovic A."/>
            <person name="Larimer J."/>
            <person name="McCowan C."/>
            <person name="Murphy C."/>
            <person name="Neiman D."/>
            <person name="Pearson M."/>
            <person name="Priest M."/>
            <person name="Roberts A."/>
            <person name="Saif S."/>
            <person name="Shea T."/>
            <person name="Sisk P."/>
            <person name="Sykes S."/>
            <person name="Wortman J."/>
            <person name="Nusbaum C."/>
            <person name="Birren B."/>
        </authorList>
    </citation>
    <scope>NUCLEOTIDE SEQUENCE [LARGE SCALE GENOMIC DNA]</scope>
    <source>
        <strain evidence="12 13">CIP 107464</strain>
    </source>
</reference>
<protein>
    <recommendedName>
        <fullName evidence="11">Potassium-transporting ATPase KdpC subunit</fullName>
    </recommendedName>
    <alternativeName>
        <fullName evidence="11">ATP phosphohydrolase [potassium-transporting] C chain</fullName>
    </alternativeName>
    <alternativeName>
        <fullName evidence="11">Potassium-binding and translocating subunit C</fullName>
    </alternativeName>
    <alternativeName>
        <fullName evidence="11">Potassium-translocating ATPase C chain</fullName>
    </alternativeName>
</protein>
<keyword evidence="3 11" id="KW-0633">Potassium transport</keyword>
<dbReference type="eggNOG" id="COG2156">
    <property type="taxonomic scope" value="Bacteria"/>
</dbReference>
<dbReference type="PIRSF" id="PIRSF001296">
    <property type="entry name" value="K_ATPase_KdpC"/>
    <property type="match status" value="1"/>
</dbReference>
<keyword evidence="9 11" id="KW-0406">Ion transport</keyword>
<dbReference type="InterPro" id="IPR003820">
    <property type="entry name" value="KdpC"/>
</dbReference>
<dbReference type="AlphaFoldDB" id="N8ZRX1"/>
<dbReference type="HOGENOM" id="CLU_077094_2_0_6"/>
<dbReference type="PATRIC" id="fig|1120926.3.peg.1502"/>
<comment type="subunit">
    <text evidence="11">The system is composed of three essential subunits: KdpA, KdpB and KdpC.</text>
</comment>
<keyword evidence="4 11" id="KW-0812">Transmembrane</keyword>
<name>N8ZRX1_9GAMM</name>
<dbReference type="HAMAP" id="MF_00276">
    <property type="entry name" value="KdpC"/>
    <property type="match status" value="1"/>
</dbReference>
<comment type="function">
    <text evidence="11">Part of the high-affinity ATP-driven potassium transport (or Kdp) system, which catalyzes the hydrolysis of ATP coupled with the electrogenic transport of potassium into the cytoplasm. This subunit acts as a catalytic chaperone that increases the ATP-binding affinity of the ATP-hydrolyzing subunit KdpB by the formation of a transient KdpB/KdpC/ATP ternary complex.</text>
</comment>
<dbReference type="Pfam" id="PF02669">
    <property type="entry name" value="KdpC"/>
    <property type="match status" value="1"/>
</dbReference>
<dbReference type="Proteomes" id="UP000013117">
    <property type="component" value="Unassembled WGS sequence"/>
</dbReference>
<gene>
    <name evidence="11" type="primary">kdpC</name>
    <name evidence="12" type="ORF">F960_01563</name>
</gene>
<evidence type="ECO:0000256" key="7">
    <source>
        <dbReference type="ARBA" id="ARBA00022958"/>
    </source>
</evidence>
<evidence type="ECO:0000256" key="5">
    <source>
        <dbReference type="ARBA" id="ARBA00022741"/>
    </source>
</evidence>
<dbReference type="PANTHER" id="PTHR30042">
    <property type="entry name" value="POTASSIUM-TRANSPORTING ATPASE C CHAIN"/>
    <property type="match status" value="1"/>
</dbReference>
<feature type="transmembrane region" description="Helical" evidence="11">
    <location>
        <begin position="20"/>
        <end position="39"/>
    </location>
</feature>
<keyword evidence="13" id="KW-1185">Reference proteome</keyword>
<keyword evidence="2 11" id="KW-1003">Cell membrane</keyword>
<dbReference type="GO" id="GO:0005524">
    <property type="term" value="F:ATP binding"/>
    <property type="evidence" value="ECO:0007669"/>
    <property type="project" value="UniProtKB-UniRule"/>
</dbReference>
<evidence type="ECO:0000313" key="13">
    <source>
        <dbReference type="Proteomes" id="UP000013117"/>
    </source>
</evidence>
<organism evidence="12 13">
    <name type="scientific">Acinetobacter gerneri DSM 14967 = CIP 107464 = MTCC 9824</name>
    <dbReference type="NCBI Taxonomy" id="1120926"/>
    <lineage>
        <taxon>Bacteria</taxon>
        <taxon>Pseudomonadati</taxon>
        <taxon>Pseudomonadota</taxon>
        <taxon>Gammaproteobacteria</taxon>
        <taxon>Moraxellales</taxon>
        <taxon>Moraxellaceae</taxon>
        <taxon>Acinetobacter</taxon>
    </lineage>
</organism>
<evidence type="ECO:0000256" key="9">
    <source>
        <dbReference type="ARBA" id="ARBA00023065"/>
    </source>
</evidence>
<proteinExistence type="inferred from homology"/>
<comment type="caution">
    <text evidence="12">The sequence shown here is derived from an EMBL/GenBank/DDBJ whole genome shotgun (WGS) entry which is preliminary data.</text>
</comment>
<evidence type="ECO:0000313" key="12">
    <source>
        <dbReference type="EMBL" id="ENV34245.1"/>
    </source>
</evidence>
<evidence type="ECO:0000256" key="6">
    <source>
        <dbReference type="ARBA" id="ARBA00022840"/>
    </source>
</evidence>
<keyword evidence="1 11" id="KW-0813">Transport</keyword>
<evidence type="ECO:0000256" key="4">
    <source>
        <dbReference type="ARBA" id="ARBA00022692"/>
    </source>
</evidence>
<evidence type="ECO:0000256" key="3">
    <source>
        <dbReference type="ARBA" id="ARBA00022538"/>
    </source>
</evidence>
<dbReference type="NCBIfam" id="TIGR00681">
    <property type="entry name" value="kdpC"/>
    <property type="match status" value="1"/>
</dbReference>
<dbReference type="GO" id="GO:0005886">
    <property type="term" value="C:plasma membrane"/>
    <property type="evidence" value="ECO:0007669"/>
    <property type="project" value="UniProtKB-SubCell"/>
</dbReference>
<dbReference type="EMBL" id="APPN01000059">
    <property type="protein sequence ID" value="ENV34245.1"/>
    <property type="molecule type" value="Genomic_DNA"/>
</dbReference>
<keyword evidence="10 11" id="KW-0472">Membrane</keyword>
<evidence type="ECO:0000256" key="2">
    <source>
        <dbReference type="ARBA" id="ARBA00022475"/>
    </source>
</evidence>
<accession>N8ZRX1</accession>
<evidence type="ECO:0000256" key="1">
    <source>
        <dbReference type="ARBA" id="ARBA00022448"/>
    </source>
</evidence>
<sequence length="201" mass="21979">MMNIEQNILEESSPTQRLRAALGLSVITLTLCGFVYSAVTTGIGQILFPEQANGSMIEQNGKIVGSRLVAQPFVQDRYFSSRPSAAKYDPMTMAGSNLARSNPELLAQIQQRVSHIAEREHVAVEQIPSDMVTSSGSGIDPHISVQAATIQVKRVAKARHLSEQEVRELINQYTQKPTLGLLGQARVNVLELNLALDQIQS</sequence>
<keyword evidence="7 11" id="KW-0630">Potassium</keyword>
<comment type="subcellular location">
    <subcellularLocation>
        <location evidence="11">Cell membrane</location>
        <topology evidence="11">Single-pass membrane protein</topology>
    </subcellularLocation>
</comment>